<dbReference type="Proteomes" id="UP000321155">
    <property type="component" value="Unassembled WGS sequence"/>
</dbReference>
<dbReference type="InterPro" id="IPR015422">
    <property type="entry name" value="PyrdxlP-dep_Trfase_small"/>
</dbReference>
<gene>
    <name evidence="6" type="ORF">KFL01_22010</name>
</gene>
<dbReference type="InterPro" id="IPR004839">
    <property type="entry name" value="Aminotransferase_I/II_large"/>
</dbReference>
<dbReference type="GO" id="GO:0008483">
    <property type="term" value="F:transaminase activity"/>
    <property type="evidence" value="ECO:0007669"/>
    <property type="project" value="UniProtKB-KW"/>
</dbReference>
<feature type="compositionally biased region" description="Low complexity" evidence="4">
    <location>
        <begin position="11"/>
        <end position="38"/>
    </location>
</feature>
<dbReference type="EMBL" id="BJZR01000068">
    <property type="protein sequence ID" value="GEO92895.1"/>
    <property type="molecule type" value="Genomic_DNA"/>
</dbReference>
<feature type="region of interest" description="Disordered" evidence="4">
    <location>
        <begin position="1"/>
        <end position="38"/>
    </location>
</feature>
<keyword evidence="3" id="KW-0663">Pyridoxal phosphate</keyword>
<name>A0ABQ0X6D7_9MICC</name>
<feature type="domain" description="Aminotransferase class I/classII large" evidence="5">
    <location>
        <begin position="58"/>
        <end position="379"/>
    </location>
</feature>
<sequence>MTPMNTRDAAHTLAGHPPAGGPADATTPALRPRPALTRLPRYAAGRPPVVVEGLTAYKLSSNENPFGPVPAVREAIARWDGVNRYPETTSAALREVLGEVLGVPPEDVVAGAGSLGALNQLLAAFVGTAEDGTPDEVVHAWRSFEAYPISIGLSGGLGVPVPNRRDGSHDLDAMAAAVTTRTKAVLLCTPNNPTGPSLTTAEVDRFLAAVPRDVLVVIDEAYQEFQRRDDLVDGIEAYRRHPNVVVLRTFSKAHGLAGLRIGYSVARPEITRHLRQAVPAFSVTDLAQQAAIASLRHRDQVAERVQRVVDERERVLAGLRELGWAHPETQANFVWLNLGEHSEAFADLCDAHALSVRRFGAEGVRATVGEPEANTRLLELCARFLHPPVL</sequence>
<dbReference type="Gene3D" id="3.40.640.10">
    <property type="entry name" value="Type I PLP-dependent aspartate aminotransferase-like (Major domain)"/>
    <property type="match status" value="1"/>
</dbReference>
<dbReference type="InterPro" id="IPR015421">
    <property type="entry name" value="PyrdxlP-dep_Trfase_major"/>
</dbReference>
<keyword evidence="7" id="KW-1185">Reference proteome</keyword>
<organism evidence="6 7">
    <name type="scientific">Kocuria flava</name>
    <dbReference type="NCBI Taxonomy" id="446860"/>
    <lineage>
        <taxon>Bacteria</taxon>
        <taxon>Bacillati</taxon>
        <taxon>Actinomycetota</taxon>
        <taxon>Actinomycetes</taxon>
        <taxon>Micrococcales</taxon>
        <taxon>Micrococcaceae</taxon>
        <taxon>Kocuria</taxon>
    </lineage>
</organism>
<evidence type="ECO:0000256" key="3">
    <source>
        <dbReference type="ARBA" id="ARBA00022898"/>
    </source>
</evidence>
<evidence type="ECO:0000313" key="6">
    <source>
        <dbReference type="EMBL" id="GEO92895.1"/>
    </source>
</evidence>
<comment type="caution">
    <text evidence="6">The sequence shown here is derived from an EMBL/GenBank/DDBJ whole genome shotgun (WGS) entry which is preliminary data.</text>
</comment>
<dbReference type="Pfam" id="PF00155">
    <property type="entry name" value="Aminotran_1_2"/>
    <property type="match status" value="1"/>
</dbReference>
<dbReference type="NCBIfam" id="NF002878">
    <property type="entry name" value="PRK03321.1"/>
    <property type="match status" value="1"/>
</dbReference>
<evidence type="ECO:0000313" key="7">
    <source>
        <dbReference type="Proteomes" id="UP000321155"/>
    </source>
</evidence>
<evidence type="ECO:0000256" key="4">
    <source>
        <dbReference type="SAM" id="MobiDB-lite"/>
    </source>
</evidence>
<dbReference type="Gene3D" id="3.90.1150.10">
    <property type="entry name" value="Aspartate Aminotransferase, domain 1"/>
    <property type="match status" value="1"/>
</dbReference>
<dbReference type="PANTHER" id="PTHR43643">
    <property type="entry name" value="HISTIDINOL-PHOSPHATE AMINOTRANSFERASE 2"/>
    <property type="match status" value="1"/>
</dbReference>
<dbReference type="InterPro" id="IPR024892">
    <property type="entry name" value="ArAT"/>
</dbReference>
<dbReference type="PANTHER" id="PTHR43643:SF3">
    <property type="entry name" value="HISTIDINOL-PHOSPHATE AMINOTRANSFERASE"/>
    <property type="match status" value="1"/>
</dbReference>
<reference evidence="6 7" key="1">
    <citation type="submission" date="2019-07" db="EMBL/GenBank/DDBJ databases">
        <title>Whole genome shotgun sequence of Kocuria flava NBRC 107626.</title>
        <authorList>
            <person name="Hosoyama A."/>
            <person name="Uohara A."/>
            <person name="Ohji S."/>
            <person name="Ichikawa N."/>
        </authorList>
    </citation>
    <scope>NUCLEOTIDE SEQUENCE [LARGE SCALE GENOMIC DNA]</scope>
    <source>
        <strain evidence="6 7">NBRC 107626</strain>
    </source>
</reference>
<evidence type="ECO:0000256" key="2">
    <source>
        <dbReference type="ARBA" id="ARBA00022679"/>
    </source>
</evidence>
<dbReference type="CDD" id="cd00609">
    <property type="entry name" value="AAT_like"/>
    <property type="match status" value="1"/>
</dbReference>
<dbReference type="InterPro" id="IPR015424">
    <property type="entry name" value="PyrdxlP-dep_Trfase"/>
</dbReference>
<keyword evidence="2" id="KW-0808">Transferase</keyword>
<keyword evidence="1 6" id="KW-0032">Aminotransferase</keyword>
<accession>A0ABQ0X6D7</accession>
<dbReference type="InterPro" id="IPR050106">
    <property type="entry name" value="HistidinolP_aminotransfase"/>
</dbReference>
<evidence type="ECO:0000259" key="5">
    <source>
        <dbReference type="Pfam" id="PF00155"/>
    </source>
</evidence>
<evidence type="ECO:0000256" key="1">
    <source>
        <dbReference type="ARBA" id="ARBA00022576"/>
    </source>
</evidence>
<proteinExistence type="predicted"/>
<dbReference type="SUPFAM" id="SSF53383">
    <property type="entry name" value="PLP-dependent transferases"/>
    <property type="match status" value="1"/>
</dbReference>
<protein>
    <submittedName>
        <fullName evidence="6">Aminotransferase</fullName>
    </submittedName>
</protein>